<evidence type="ECO:0000313" key="2">
    <source>
        <dbReference type="Proteomes" id="UP001061958"/>
    </source>
</evidence>
<gene>
    <name evidence="1" type="ORF">GpartN1_g7344.t1</name>
</gene>
<dbReference type="EMBL" id="BQMJ01000071">
    <property type="protein sequence ID" value="GJQ15553.1"/>
    <property type="molecule type" value="Genomic_DNA"/>
</dbReference>
<dbReference type="PANTHER" id="PTHR36776:SF1">
    <property type="entry name" value="EXPRESSED PROTEIN"/>
    <property type="match status" value="1"/>
</dbReference>
<sequence length="322" mass="37013">MPRWVAWIGGGENVWKPLCPLGNSQRSKLSRHFVGFCSHRCCFPLNSGLVIGRRKKFNCSALSGDLSLPRVKNPKEEHSWIQSSIRRWLDEEWQPQSVHQKIGEEAATRYLKLRERGEDHLGSLVLELSLELENVDFKDAFVDSFTVANKVAELLMEKLLESGNKDSATGSISLQRPTIPTQEDVQLVVRAMSSGFERYQFLSKILDETIPDSTVHAAVLVCLGYQLDTERGEWQPKTVDKETRRSLEELCSNFDFLQNELGLSFLEQQLPRNEDTRKDLEDFINQLAGDFYAEHCRKVGYQVFLRRAIVVKWLYSIGQWMS</sequence>
<dbReference type="PANTHER" id="PTHR36776">
    <property type="entry name" value="EXPRESSED PROTEIN"/>
    <property type="match status" value="1"/>
</dbReference>
<keyword evidence="2" id="KW-1185">Reference proteome</keyword>
<reference evidence="1" key="1">
    <citation type="journal article" date="2022" name="Proc. Natl. Acad. Sci. U.S.A.">
        <title>Life cycle and functional genomics of the unicellular red alga Galdieria for elucidating algal and plant evolution and industrial use.</title>
        <authorList>
            <person name="Hirooka S."/>
            <person name="Itabashi T."/>
            <person name="Ichinose T.M."/>
            <person name="Onuma R."/>
            <person name="Fujiwara T."/>
            <person name="Yamashita S."/>
            <person name="Jong L.W."/>
            <person name="Tomita R."/>
            <person name="Iwane A.H."/>
            <person name="Miyagishima S.Y."/>
        </authorList>
    </citation>
    <scope>NUCLEOTIDE SEQUENCE</scope>
    <source>
        <strain evidence="1">NBRC 102759</strain>
    </source>
</reference>
<dbReference type="Proteomes" id="UP001061958">
    <property type="component" value="Unassembled WGS sequence"/>
</dbReference>
<protein>
    <submittedName>
        <fullName evidence="1">Uncharacterized protein</fullName>
    </submittedName>
</protein>
<dbReference type="OrthoDB" id="41419at2759"/>
<evidence type="ECO:0000313" key="1">
    <source>
        <dbReference type="EMBL" id="GJQ15553.1"/>
    </source>
</evidence>
<reference evidence="1" key="2">
    <citation type="submission" date="2022-01" db="EMBL/GenBank/DDBJ databases">
        <authorList>
            <person name="Hirooka S."/>
            <person name="Miyagishima S.Y."/>
        </authorList>
    </citation>
    <scope>NUCLEOTIDE SEQUENCE</scope>
    <source>
        <strain evidence="1">NBRC 102759</strain>
    </source>
</reference>
<proteinExistence type="predicted"/>
<dbReference type="AlphaFoldDB" id="A0A9C7Q315"/>
<name>A0A9C7Q315_9RHOD</name>
<accession>A0A9C7Q315</accession>
<comment type="caution">
    <text evidence="1">The sequence shown here is derived from an EMBL/GenBank/DDBJ whole genome shotgun (WGS) entry which is preliminary data.</text>
</comment>
<organism evidence="1 2">
    <name type="scientific">Galdieria partita</name>
    <dbReference type="NCBI Taxonomy" id="83374"/>
    <lineage>
        <taxon>Eukaryota</taxon>
        <taxon>Rhodophyta</taxon>
        <taxon>Bangiophyceae</taxon>
        <taxon>Galdieriales</taxon>
        <taxon>Galdieriaceae</taxon>
        <taxon>Galdieria</taxon>
    </lineage>
</organism>